<feature type="transmembrane region" description="Helical" evidence="6">
    <location>
        <begin position="89"/>
        <end position="106"/>
    </location>
</feature>
<sequence>MTALRLLLAAIIVYLPNQQLFRIEFTVKGLNVINVLFLLALMLMLLLKPKSGTPAPLKGPFYFFFAMLVWGYLMGVMHDPSEWVNDLTVLKNSIFYMLLFFLFYHGANDMKTVRFLFAVMLFVTFVASVQGLRQALDYGITVYNETRRVSAPFGWSYTNANRAAVFFVIFLPMFAAVALFYKSKPMFRLIAAGCLALGAFVVFFTYSRQAYFILALLALLLAVRRSVFLAGLIVVALLTFESWAPETAVERLQSTTQGEDGGGHASPRTGAEHADGEGEYDESTESRFIIWEGAAQLIAERPWGIGLNHFKREIGAYVPTYRNMDAHNFYVLITTEAGLLGPLATLTLLFGLWRLGRRVEKVDASDESKLLGVGFTMSVIAVALGNVYGSRFLDGDVMGNFWILAGIVARYHALTKEASWATVGADVNRSSPGSRSPLRQEGAK</sequence>
<organism evidence="8 9">
    <name type="scientific">Caldimonas mangrovi</name>
    <dbReference type="NCBI Taxonomy" id="2944811"/>
    <lineage>
        <taxon>Bacteria</taxon>
        <taxon>Pseudomonadati</taxon>
        <taxon>Pseudomonadota</taxon>
        <taxon>Betaproteobacteria</taxon>
        <taxon>Burkholderiales</taxon>
        <taxon>Sphaerotilaceae</taxon>
        <taxon>Caldimonas</taxon>
    </lineage>
</organism>
<dbReference type="PANTHER" id="PTHR37422">
    <property type="entry name" value="TEICHURONIC ACID BIOSYNTHESIS PROTEIN TUAE"/>
    <property type="match status" value="1"/>
</dbReference>
<dbReference type="Proteomes" id="UP001165541">
    <property type="component" value="Unassembled WGS sequence"/>
</dbReference>
<feature type="transmembrane region" description="Helical" evidence="6">
    <location>
        <begin position="59"/>
        <end position="77"/>
    </location>
</feature>
<dbReference type="PANTHER" id="PTHR37422:SF13">
    <property type="entry name" value="LIPOPOLYSACCHARIDE BIOSYNTHESIS PROTEIN PA4999-RELATED"/>
    <property type="match status" value="1"/>
</dbReference>
<name>A0ABT0YNP2_9BURK</name>
<feature type="transmembrane region" description="Helical" evidence="6">
    <location>
        <begin position="188"/>
        <end position="206"/>
    </location>
</feature>
<dbReference type="InterPro" id="IPR007016">
    <property type="entry name" value="O-antigen_ligase-rel_domated"/>
</dbReference>
<dbReference type="RefSeq" id="WP_251778777.1">
    <property type="nucleotide sequence ID" value="NZ_JAMKFE010000006.1"/>
</dbReference>
<comment type="subcellular location">
    <subcellularLocation>
        <location evidence="1">Membrane</location>
        <topology evidence="1">Multi-pass membrane protein</topology>
    </subcellularLocation>
</comment>
<keyword evidence="9" id="KW-1185">Reference proteome</keyword>
<evidence type="ECO:0000256" key="2">
    <source>
        <dbReference type="ARBA" id="ARBA00022692"/>
    </source>
</evidence>
<keyword evidence="4 6" id="KW-0472">Membrane</keyword>
<evidence type="ECO:0000256" key="5">
    <source>
        <dbReference type="SAM" id="MobiDB-lite"/>
    </source>
</evidence>
<protein>
    <submittedName>
        <fullName evidence="8">O-antigen ligase family protein</fullName>
    </submittedName>
</protein>
<feature type="region of interest" description="Disordered" evidence="5">
    <location>
        <begin position="252"/>
        <end position="280"/>
    </location>
</feature>
<dbReference type="GO" id="GO:0016874">
    <property type="term" value="F:ligase activity"/>
    <property type="evidence" value="ECO:0007669"/>
    <property type="project" value="UniProtKB-KW"/>
</dbReference>
<evidence type="ECO:0000313" key="8">
    <source>
        <dbReference type="EMBL" id="MCM5680336.1"/>
    </source>
</evidence>
<feature type="domain" description="O-antigen ligase-related" evidence="7">
    <location>
        <begin position="195"/>
        <end position="343"/>
    </location>
</feature>
<feature type="transmembrane region" description="Helical" evidence="6">
    <location>
        <begin position="370"/>
        <end position="388"/>
    </location>
</feature>
<proteinExistence type="predicted"/>
<dbReference type="EMBL" id="JAMKFE010000006">
    <property type="protein sequence ID" value="MCM5680336.1"/>
    <property type="molecule type" value="Genomic_DNA"/>
</dbReference>
<gene>
    <name evidence="8" type="ORF">M8A51_12430</name>
</gene>
<accession>A0ABT0YNP2</accession>
<keyword evidence="3 6" id="KW-1133">Transmembrane helix</keyword>
<dbReference type="Pfam" id="PF04932">
    <property type="entry name" value="Wzy_C"/>
    <property type="match status" value="1"/>
</dbReference>
<keyword evidence="8" id="KW-0436">Ligase</keyword>
<keyword evidence="2 6" id="KW-0812">Transmembrane</keyword>
<reference evidence="8" key="1">
    <citation type="submission" date="2022-05" db="EMBL/GenBank/DDBJ databases">
        <title>Schlegelella sp. nov., isolated from mangrove soil.</title>
        <authorList>
            <person name="Liu Y."/>
            <person name="Ge X."/>
            <person name="Liu W."/>
        </authorList>
    </citation>
    <scope>NUCLEOTIDE SEQUENCE</scope>
    <source>
        <strain evidence="8">S2-27</strain>
    </source>
</reference>
<evidence type="ECO:0000313" key="9">
    <source>
        <dbReference type="Proteomes" id="UP001165541"/>
    </source>
</evidence>
<comment type="caution">
    <text evidence="8">The sequence shown here is derived from an EMBL/GenBank/DDBJ whole genome shotgun (WGS) entry which is preliminary data.</text>
</comment>
<evidence type="ECO:0000256" key="4">
    <source>
        <dbReference type="ARBA" id="ARBA00023136"/>
    </source>
</evidence>
<evidence type="ECO:0000259" key="7">
    <source>
        <dbReference type="Pfam" id="PF04932"/>
    </source>
</evidence>
<evidence type="ECO:0000256" key="6">
    <source>
        <dbReference type="SAM" id="Phobius"/>
    </source>
</evidence>
<feature type="transmembrane region" description="Helical" evidence="6">
    <location>
        <begin position="212"/>
        <end position="238"/>
    </location>
</feature>
<evidence type="ECO:0000256" key="1">
    <source>
        <dbReference type="ARBA" id="ARBA00004141"/>
    </source>
</evidence>
<feature type="transmembrane region" description="Helical" evidence="6">
    <location>
        <begin position="30"/>
        <end position="47"/>
    </location>
</feature>
<feature type="transmembrane region" description="Helical" evidence="6">
    <location>
        <begin position="163"/>
        <end position="181"/>
    </location>
</feature>
<evidence type="ECO:0000256" key="3">
    <source>
        <dbReference type="ARBA" id="ARBA00022989"/>
    </source>
</evidence>
<dbReference type="InterPro" id="IPR051533">
    <property type="entry name" value="WaaL-like"/>
</dbReference>
<feature type="transmembrane region" description="Helical" evidence="6">
    <location>
        <begin position="329"/>
        <end position="350"/>
    </location>
</feature>
<feature type="transmembrane region" description="Helical" evidence="6">
    <location>
        <begin position="113"/>
        <end position="132"/>
    </location>
</feature>